<comment type="similarity">
    <text evidence="2">Belongs to the peptidase S54 family.</text>
</comment>
<dbReference type="Gene3D" id="1.20.1540.10">
    <property type="entry name" value="Rhomboid-like"/>
    <property type="match status" value="1"/>
</dbReference>
<dbReference type="InterPro" id="IPR035952">
    <property type="entry name" value="Rhomboid-like_sf"/>
</dbReference>
<dbReference type="AlphaFoldDB" id="A0A1M6QB77"/>
<dbReference type="EMBL" id="FRAD01000016">
    <property type="protein sequence ID" value="SHK17415.1"/>
    <property type="molecule type" value="Genomic_DNA"/>
</dbReference>
<comment type="subcellular location">
    <subcellularLocation>
        <location evidence="1">Membrane</location>
        <topology evidence="1">Multi-pass membrane protein</topology>
    </subcellularLocation>
</comment>
<evidence type="ECO:0000313" key="11">
    <source>
        <dbReference type="Proteomes" id="UP000183952"/>
    </source>
</evidence>
<evidence type="ECO:0000256" key="7">
    <source>
        <dbReference type="ARBA" id="ARBA00023136"/>
    </source>
</evidence>
<dbReference type="RefSeq" id="WP_072903903.1">
    <property type="nucleotide sequence ID" value="NZ_FRAD01000016.1"/>
</dbReference>
<dbReference type="SUPFAM" id="SSF144091">
    <property type="entry name" value="Rhomboid-like"/>
    <property type="match status" value="1"/>
</dbReference>
<name>A0A1M6QB77_9CLOT</name>
<gene>
    <name evidence="10" type="ORF">SAMN02745248_01947</name>
</gene>
<sequence length="190" mass="21120">MNILALKSKIKYNSPVILGFTAISFIVYLLGLATKDITTYRVFMLKKTSFVDVMQYTRLVTYIFAHASWQHFMGNFTIILAIGPMIEEKYGSKCIFEMILITTLVTGILNIIFFPSIAVLGASGIAFMFIIIGSFTNTENGKIPVTFIIIVMLFIVPELIRGITGNDNISQFGHIVGGICGSVFGYFKNK</sequence>
<dbReference type="STRING" id="1121331.SAMN02745248_01947"/>
<feature type="domain" description="Peptidase S54 rhomboid" evidence="9">
    <location>
        <begin position="55"/>
        <end position="187"/>
    </location>
</feature>
<dbReference type="GO" id="GO:0016020">
    <property type="term" value="C:membrane"/>
    <property type="evidence" value="ECO:0007669"/>
    <property type="project" value="UniProtKB-SubCell"/>
</dbReference>
<dbReference type="GO" id="GO:0004252">
    <property type="term" value="F:serine-type endopeptidase activity"/>
    <property type="evidence" value="ECO:0007669"/>
    <property type="project" value="InterPro"/>
</dbReference>
<keyword evidence="3 10" id="KW-0645">Protease</keyword>
<accession>A0A1M6QB77</accession>
<evidence type="ECO:0000256" key="1">
    <source>
        <dbReference type="ARBA" id="ARBA00004141"/>
    </source>
</evidence>
<evidence type="ECO:0000256" key="8">
    <source>
        <dbReference type="SAM" id="Phobius"/>
    </source>
</evidence>
<evidence type="ECO:0000256" key="6">
    <source>
        <dbReference type="ARBA" id="ARBA00022989"/>
    </source>
</evidence>
<dbReference type="Pfam" id="PF01694">
    <property type="entry name" value="Rhomboid"/>
    <property type="match status" value="1"/>
</dbReference>
<feature type="transmembrane region" description="Helical" evidence="8">
    <location>
        <begin position="94"/>
        <end position="113"/>
    </location>
</feature>
<dbReference type="PANTHER" id="PTHR43066">
    <property type="entry name" value="RHOMBOID-RELATED PROTEIN"/>
    <property type="match status" value="1"/>
</dbReference>
<dbReference type="GO" id="GO:0006508">
    <property type="term" value="P:proteolysis"/>
    <property type="evidence" value="ECO:0007669"/>
    <property type="project" value="UniProtKB-KW"/>
</dbReference>
<evidence type="ECO:0000259" key="9">
    <source>
        <dbReference type="Pfam" id="PF01694"/>
    </source>
</evidence>
<keyword evidence="11" id="KW-1185">Reference proteome</keyword>
<feature type="transmembrane region" description="Helical" evidence="8">
    <location>
        <begin position="12"/>
        <end position="33"/>
    </location>
</feature>
<reference evidence="10 11" key="1">
    <citation type="submission" date="2016-11" db="EMBL/GenBank/DDBJ databases">
        <authorList>
            <person name="Jaros S."/>
            <person name="Januszkiewicz K."/>
            <person name="Wedrychowicz H."/>
        </authorList>
    </citation>
    <scope>NUCLEOTIDE SEQUENCE [LARGE SCALE GENOMIC DNA]</scope>
    <source>
        <strain evidence="10 11">DSM 3090</strain>
    </source>
</reference>
<feature type="transmembrane region" description="Helical" evidence="8">
    <location>
        <begin position="143"/>
        <end position="163"/>
    </location>
</feature>
<proteinExistence type="inferred from homology"/>
<feature type="transmembrane region" description="Helical" evidence="8">
    <location>
        <begin position="169"/>
        <end position="187"/>
    </location>
</feature>
<evidence type="ECO:0000256" key="2">
    <source>
        <dbReference type="ARBA" id="ARBA00009045"/>
    </source>
</evidence>
<evidence type="ECO:0000256" key="3">
    <source>
        <dbReference type="ARBA" id="ARBA00022670"/>
    </source>
</evidence>
<dbReference type="PANTHER" id="PTHR43066:SF1">
    <property type="entry name" value="RHOMBOID PROTEIN 2"/>
    <property type="match status" value="1"/>
</dbReference>
<organism evidence="10 11">
    <name type="scientific">Hathewaya proteolytica DSM 3090</name>
    <dbReference type="NCBI Taxonomy" id="1121331"/>
    <lineage>
        <taxon>Bacteria</taxon>
        <taxon>Bacillati</taxon>
        <taxon>Bacillota</taxon>
        <taxon>Clostridia</taxon>
        <taxon>Eubacteriales</taxon>
        <taxon>Clostridiaceae</taxon>
        <taxon>Hathewaya</taxon>
    </lineage>
</organism>
<keyword evidence="7 8" id="KW-0472">Membrane</keyword>
<dbReference type="OrthoDB" id="5419261at2"/>
<dbReference type="Proteomes" id="UP000183952">
    <property type="component" value="Unassembled WGS sequence"/>
</dbReference>
<evidence type="ECO:0000313" key="10">
    <source>
        <dbReference type="EMBL" id="SHK17415.1"/>
    </source>
</evidence>
<feature type="transmembrane region" description="Helical" evidence="8">
    <location>
        <begin position="119"/>
        <end position="136"/>
    </location>
</feature>
<dbReference type="InterPro" id="IPR022764">
    <property type="entry name" value="Peptidase_S54_rhomboid_dom"/>
</dbReference>
<protein>
    <submittedName>
        <fullName evidence="10">Membrane associated serine protease, rhomboid family</fullName>
    </submittedName>
</protein>
<keyword evidence="5" id="KW-0378">Hydrolase</keyword>
<feature type="transmembrane region" description="Helical" evidence="8">
    <location>
        <begin position="59"/>
        <end position="82"/>
    </location>
</feature>
<keyword evidence="6 8" id="KW-1133">Transmembrane helix</keyword>
<evidence type="ECO:0000256" key="5">
    <source>
        <dbReference type="ARBA" id="ARBA00022801"/>
    </source>
</evidence>
<evidence type="ECO:0000256" key="4">
    <source>
        <dbReference type="ARBA" id="ARBA00022692"/>
    </source>
</evidence>
<keyword evidence="4 8" id="KW-0812">Transmembrane</keyword>